<sequence length="284" mass="29307">MSKTIISLGLAMMLAVPATAWAQEEVAPSEADSSADASAAEGSTSDAMAEGADEASAATDADTSSDASADAGSEMSAEASADSSADAGGEDTSGSDTASSDGSSYSDTSDESGSSDDGDSGDGLRFYVGAERAETTLDLSGETLQNRYGRDQLDGGSYLGRVGVRIAEGISIEGIGSFAPDDDKGGRDAKFTQIYGAYLVTTGTVMETVEVSGRVGYALVRAENATADEKFDNVSYGVEMALPLRVFSDSLPNVRLVGGGTVYSQERQARIYGWHYGLRYDFGF</sequence>
<proteinExistence type="predicted"/>
<evidence type="ECO:0000313" key="3">
    <source>
        <dbReference type="EMBL" id="SHH27441.1"/>
    </source>
</evidence>
<accession>A0A1M5RMM3</accession>
<evidence type="ECO:0000256" key="2">
    <source>
        <dbReference type="SAM" id="SignalP"/>
    </source>
</evidence>
<dbReference type="RefSeq" id="WP_072898975.1">
    <property type="nucleotide sequence ID" value="NZ_FQWZ01000008.1"/>
</dbReference>
<reference evidence="3 4" key="1">
    <citation type="submission" date="2016-11" db="EMBL/GenBank/DDBJ databases">
        <authorList>
            <person name="Jaros S."/>
            <person name="Januszkiewicz K."/>
            <person name="Wedrychowicz H."/>
        </authorList>
    </citation>
    <scope>NUCLEOTIDE SEQUENCE [LARGE SCALE GENOMIC DNA]</scope>
    <source>
        <strain evidence="3 4">CGMCC 1.7049</strain>
    </source>
</reference>
<dbReference type="EMBL" id="FQWZ01000008">
    <property type="protein sequence ID" value="SHH27441.1"/>
    <property type="molecule type" value="Genomic_DNA"/>
</dbReference>
<evidence type="ECO:0000256" key="1">
    <source>
        <dbReference type="SAM" id="MobiDB-lite"/>
    </source>
</evidence>
<name>A0A1M5RMM3_9GAMM</name>
<organism evidence="3 4">
    <name type="scientific">Hydrocarboniphaga daqingensis</name>
    <dbReference type="NCBI Taxonomy" id="490188"/>
    <lineage>
        <taxon>Bacteria</taxon>
        <taxon>Pseudomonadati</taxon>
        <taxon>Pseudomonadota</taxon>
        <taxon>Gammaproteobacteria</taxon>
        <taxon>Nevskiales</taxon>
        <taxon>Nevskiaceae</taxon>
        <taxon>Hydrocarboniphaga</taxon>
    </lineage>
</organism>
<feature type="region of interest" description="Disordered" evidence="1">
    <location>
        <begin position="23"/>
        <end position="124"/>
    </location>
</feature>
<evidence type="ECO:0008006" key="5">
    <source>
        <dbReference type="Google" id="ProtNLM"/>
    </source>
</evidence>
<keyword evidence="2" id="KW-0732">Signal</keyword>
<evidence type="ECO:0000313" key="4">
    <source>
        <dbReference type="Proteomes" id="UP000199758"/>
    </source>
</evidence>
<feature type="compositionally biased region" description="Low complexity" evidence="1">
    <location>
        <begin position="24"/>
        <end position="107"/>
    </location>
</feature>
<dbReference type="Proteomes" id="UP000199758">
    <property type="component" value="Unassembled WGS sequence"/>
</dbReference>
<dbReference type="OrthoDB" id="7064313at2"/>
<feature type="compositionally biased region" description="Acidic residues" evidence="1">
    <location>
        <begin position="108"/>
        <end position="120"/>
    </location>
</feature>
<protein>
    <recommendedName>
        <fullName evidence="5">Outer membrane protein beta-barrel domain-containing protein</fullName>
    </recommendedName>
</protein>
<dbReference type="AlphaFoldDB" id="A0A1M5RMM3"/>
<gene>
    <name evidence="3" type="ORF">SAMN04488068_3090</name>
</gene>
<feature type="signal peptide" evidence="2">
    <location>
        <begin position="1"/>
        <end position="22"/>
    </location>
</feature>
<feature type="chain" id="PRO_5009913503" description="Outer membrane protein beta-barrel domain-containing protein" evidence="2">
    <location>
        <begin position="23"/>
        <end position="284"/>
    </location>
</feature>
<keyword evidence="4" id="KW-1185">Reference proteome</keyword>
<dbReference type="STRING" id="490188.SAMN04488068_3090"/>